<dbReference type="Pfam" id="PF00550">
    <property type="entry name" value="PP-binding"/>
    <property type="match status" value="1"/>
</dbReference>
<dbReference type="Gene3D" id="3.40.47.10">
    <property type="match status" value="1"/>
</dbReference>
<dbReference type="SUPFAM" id="SSF51735">
    <property type="entry name" value="NAD(P)-binding Rossmann-fold domains"/>
    <property type="match status" value="1"/>
</dbReference>
<gene>
    <name evidence="12" type="ORF">V1264_022408</name>
</gene>
<dbReference type="PROSITE" id="PS00012">
    <property type="entry name" value="PHOSPHOPANTETHEINE"/>
    <property type="match status" value="1"/>
</dbReference>
<evidence type="ECO:0000256" key="8">
    <source>
        <dbReference type="SAM" id="MobiDB-lite"/>
    </source>
</evidence>
<comment type="catalytic activity">
    <reaction evidence="6">
        <text>acetyl-CoA + n malonyl-CoA + 2n NADPH + 2n H(+) = a long-chain fatty acid + (n+1) CoA + n CO2 + 2n NADP(+).</text>
        <dbReference type="EC" id="2.3.1.85"/>
    </reaction>
</comment>
<dbReference type="SMART" id="SM00825">
    <property type="entry name" value="PKS_KS"/>
    <property type="match status" value="1"/>
</dbReference>
<dbReference type="SUPFAM" id="SSF53901">
    <property type="entry name" value="Thiolase-like"/>
    <property type="match status" value="1"/>
</dbReference>
<dbReference type="InterPro" id="IPR016035">
    <property type="entry name" value="Acyl_Trfase/lysoPLipase"/>
</dbReference>
<dbReference type="PANTHER" id="PTHR43775:SF37">
    <property type="entry name" value="SI:DKEY-61P9.11"/>
    <property type="match status" value="1"/>
</dbReference>
<dbReference type="GO" id="GO:0044550">
    <property type="term" value="P:secondary metabolite biosynthetic process"/>
    <property type="evidence" value="ECO:0007669"/>
    <property type="project" value="UniProtKB-ARBA"/>
</dbReference>
<feature type="domain" description="PKS/mFAS DH" evidence="11">
    <location>
        <begin position="889"/>
        <end position="1177"/>
    </location>
</feature>
<dbReference type="Pfam" id="PF00109">
    <property type="entry name" value="ketoacyl-synt"/>
    <property type="match status" value="1"/>
</dbReference>
<evidence type="ECO:0000259" key="9">
    <source>
        <dbReference type="PROSITE" id="PS50075"/>
    </source>
</evidence>
<feature type="region of interest" description="C-terminal hotdog fold" evidence="7">
    <location>
        <begin position="1028"/>
        <end position="1177"/>
    </location>
</feature>
<feature type="region of interest" description="Disordered" evidence="8">
    <location>
        <begin position="1492"/>
        <end position="1515"/>
    </location>
</feature>
<evidence type="ECO:0000256" key="1">
    <source>
        <dbReference type="ARBA" id="ARBA00012873"/>
    </source>
</evidence>
<keyword evidence="13" id="KW-1185">Reference proteome</keyword>
<dbReference type="InterPro" id="IPR042104">
    <property type="entry name" value="PKS_dehydratase_sf"/>
</dbReference>
<dbReference type="InterPro" id="IPR057326">
    <property type="entry name" value="KR_dom"/>
</dbReference>
<evidence type="ECO:0000256" key="3">
    <source>
        <dbReference type="ARBA" id="ARBA00022450"/>
    </source>
</evidence>
<dbReference type="Gene3D" id="3.10.129.110">
    <property type="entry name" value="Polyketide synthase dehydratase"/>
    <property type="match status" value="1"/>
</dbReference>
<evidence type="ECO:0000256" key="2">
    <source>
        <dbReference type="ARBA" id="ARBA00018769"/>
    </source>
</evidence>
<feature type="region of interest" description="Disordered" evidence="8">
    <location>
        <begin position="2609"/>
        <end position="2656"/>
    </location>
</feature>
<dbReference type="EMBL" id="JBAMIC010004070">
    <property type="protein sequence ID" value="KAK7088495.1"/>
    <property type="molecule type" value="Genomic_DNA"/>
</dbReference>
<dbReference type="Gene3D" id="3.30.559.30">
    <property type="entry name" value="Nonribosomal peptide synthetase, condensation domain"/>
    <property type="match status" value="1"/>
</dbReference>
<sequence length="2656" mass="292515">MEPSDDAIAIVGIGCKVPGAENIREFWRVLLHGENHVVEIPPSRWNADAYYDPDPMAHGKTYVKRAGLVSESDEFDNKLYGINDFESAQMDPQQRFVLDCTLMALEDAGLTRAQIAGSKTGVFLGAMNSDYRGLYTAHSSNVGNYTVTGISNSIISARVSYVFDLRGPSLVLDTACSSSLIGIHLGCQAIRSGDCDMAIAGGTNYLTLPDVFVHLSKARMISPTGQCHSFSSKADGYTRGEGCGVVILKRLKDAIRDGDNIWATVSTGSNQDGHSVSPITAPSAFQQKVLMDNVFSRIGLDLSRVDYIEAHGTGTNAGDPVEANSLGEYFRDKAPRERYVGSVKTNIGHLESAAGVVGIIKVLLMMKHSKIAPSLHCEESNPKIDFPDLMLTVPGKAVDWDNPDKVSCCNSFGFGGSNSHAVLEYYKPADSESKELMPSSSLRKPCIVCFSAYSDKSLRGTMEELYADPNITGLNVYDVSYTSTARRDHYPIRIAHIVEDIQDLMSVLEEDIARTEMPDGIHRKPKITFVFCGMGTSWAGMCKELMQEIPVFREVIMQVEEHLKTYVDWSLTDRLNNETNFDDPEFSPIAIFASQVALAAVWRDLGIKPYSIVGQSVGEVAAAHAAGCISLEDAVKIVYHRSHLLATVTGGKMLIVRNVSVEKTRTVVNKYKGKASISLRYSPNACCISADSDAMAEIRADLVSTLRSENKNMQLMDLDVPVAYHSHHVDACTEPLAKALEGLVATPPDDVILVSAVTGERVTEAPGVDYWVANLRQPVLFDQAVVQSRDPKHKPHFVEIGPKPVLRSHLPDIFPKDDMPCVMSMSKPPEYKVLLQALVSLYQYGVDIKWSGLPTLGTKVTDVPRYVFDKKKNLAKSETAAIVLSGVDEKAKNHPYAYPLANSTGFKLIITPLGLKSVYDHIISGRIVIPGAFYAETGFAIAKHFNTCSGHNFAVAVDFEQALTVPKDGIMEIDVHFTENTKEADKWKAPIRVMREKRLLAHIRITEIMADQSPQEVINLDQIKARCLDEISRDTIYNALRSAGFQYGETFCLLEAAYKNNEECMATLRVHKNVMEELPGTTIHPSILDCMLQSSLVITTDTDGNGKGGNQKDLLPKALGRVVVHRPMEPLMVVHTRIRVRGQKQNFYDLKLLSTSGHIIAELDGLVINLIMEAQESSLPDMFTMEWSHVRALSPNGTMPEGKHVVYLTDLTIDKTLLSDQQVVASIMDLDFTQGMPPNIRQVIAANKKAHAFVLLCLEPVSDSIDSDSLDRHILNQSFLYKEMLLLANELALSAPIYLCTRNAWPSPIVGNFDQPVNPASTGLWGLCRTVLRERIYPNIVTVEFQMPSQDLTAPFFETTFDVLLKETKVQNHPELMVTPDGVHLNLIVIVDPETPIPMFRSNVVSRDKSALLLSSESSALVKPVAVLHDVTSASGPDEKNGHSSLRINAQAFALPSPALLKLKMQYERLQRDKASKANGYTVFSVEVMGTAPQLPSNNNKNHKNQNNKNNSNNLKSIEAPCSPVIACYPVAVGTQVLIPASATLRTDLLPGYELGDLTKLVVLFELQKRVKTPRVTVLASNRTRHFAGVLQGFFTGLKCGKVPYTVNVATADQLDRGSAELHETVISLVLLDGNTMASLTASWNNAAYLIICDSLLTSEALSCAYCFTQDMDVCVVDTNLLFQPASLKKLVPDIGMFAKKQSGVIPKVLGALHAEVPPVGLGYAAGERRDLSAVVDLADLLKFRKSEMTNIEVQVNKDELFREDSSYIVVGGLSGLGWICVQYLAEKGAGHIAIFNRRSPSPEQLANMENLSTTHACHVHAFQADVTSVQSLTSAFDQMQVTFSGAQIKGIFFGAAVTEDKSFLTMDIVSFDKALSPKVRGVWNLHNLTKTMGLDYFVMHSSVASVVGNGGQSNYAVGNAFLDGMSNYRRHLGLAAQAINWGALDTGILDTNDMAKQILESQGFLFMSPEEIHKILTPILMLNWPQCAPMKFDRERLSQKMIRDGILPLKNRLKKILVNTVQEAEIEEDLLAEVRAAKDYDPEKRLEIYEMYVQKLASKVLGVELNMISPDVSLVDLGLDSIVAMTMINQIHRDTSKRLPAVAFVTGEPTVQSIAEAIDEASEDGAEGAEDEEGGPTIVELTEEDPSVEASTIETLQLAVYKQHPKRESLHGTVDIPLLKHQANRETVERAVIAVLARHPSARAVFSEDNGPSPRRRMRRSILTTDKSFDLRVIQEDGVVGDSLDTHSSEMFDVHKSGPVRFIFLEHPKPLLRVVFHKAAFDFRSASVLVTDLTKLLESSDDSALDSTPGQALDTMDANKLNQKLDRLYKANQAEIVQFWEPKLKDSFNPSSLSFANDLSADINSEIGCVKLVIPPPIFQKLKDFVCVHDVNLLGVIGSCYQILLHMLTGETTIPLVFPVDLRQLGLDISHDMANFCNEIPLIATFGPEKMKRSMSLQNFVMANNRNMEGDIKHGVVPLSMFDSLSDKAQEVFNVCKHGIGIGIMSSPDMNGHTATLAENSSMKGCKAKHALKLKTSDGYAIMPRDLETNLMIEHLLSRGLLTLSLSFKRSLLDRAKADAILKALVFVLARLLTHPHTTMRKMVRRGRKIKRKLAKQSRKLRTEAPPMRTEAPPMRTQAPPLRPEAPPPYSSTDL</sequence>
<dbReference type="Gene3D" id="3.30.70.3290">
    <property type="match status" value="1"/>
</dbReference>
<dbReference type="InterPro" id="IPR020841">
    <property type="entry name" value="PKS_Beta-ketoAc_synthase_dom"/>
</dbReference>
<name>A0AAN9AKG4_9CAEN</name>
<dbReference type="SMART" id="SM00827">
    <property type="entry name" value="PKS_AT"/>
    <property type="match status" value="1"/>
</dbReference>
<dbReference type="InterPro" id="IPR050091">
    <property type="entry name" value="PKS_NRPS_Biosynth_Enz"/>
</dbReference>
<dbReference type="InterPro" id="IPR014031">
    <property type="entry name" value="Ketoacyl_synth_C"/>
</dbReference>
<dbReference type="SUPFAM" id="SSF52151">
    <property type="entry name" value="FabD/lysophospholipase-like"/>
    <property type="match status" value="1"/>
</dbReference>
<dbReference type="Pfam" id="PF00698">
    <property type="entry name" value="Acyl_transf_1"/>
    <property type="match status" value="1"/>
</dbReference>
<dbReference type="Pfam" id="PF14765">
    <property type="entry name" value="PS-DH"/>
    <property type="match status" value="1"/>
</dbReference>
<dbReference type="GO" id="GO:0004315">
    <property type="term" value="F:3-oxoacyl-[acyl-carrier-protein] synthase activity"/>
    <property type="evidence" value="ECO:0007669"/>
    <property type="project" value="InterPro"/>
</dbReference>
<dbReference type="InterPro" id="IPR016039">
    <property type="entry name" value="Thiolase-like"/>
</dbReference>
<dbReference type="Gene3D" id="1.10.1200.10">
    <property type="entry name" value="ACP-like"/>
    <property type="match status" value="1"/>
</dbReference>
<keyword evidence="5" id="KW-0808">Transferase</keyword>
<dbReference type="PANTHER" id="PTHR43775">
    <property type="entry name" value="FATTY ACID SYNTHASE"/>
    <property type="match status" value="1"/>
</dbReference>
<dbReference type="Pfam" id="PF16197">
    <property type="entry name" value="KAsynt_C_assoc"/>
    <property type="match status" value="1"/>
</dbReference>
<dbReference type="InterPro" id="IPR036291">
    <property type="entry name" value="NAD(P)-bd_dom_sf"/>
</dbReference>
<dbReference type="InterPro" id="IPR036736">
    <property type="entry name" value="ACP-like_sf"/>
</dbReference>
<protein>
    <recommendedName>
        <fullName evidence="2">Fatty acid synthase</fullName>
        <ecNumber evidence="1">2.3.1.85</ecNumber>
    </recommendedName>
</protein>
<keyword evidence="4" id="KW-0597">Phosphoprotein</keyword>
<organism evidence="12 13">
    <name type="scientific">Littorina saxatilis</name>
    <dbReference type="NCBI Taxonomy" id="31220"/>
    <lineage>
        <taxon>Eukaryota</taxon>
        <taxon>Metazoa</taxon>
        <taxon>Spiralia</taxon>
        <taxon>Lophotrochozoa</taxon>
        <taxon>Mollusca</taxon>
        <taxon>Gastropoda</taxon>
        <taxon>Caenogastropoda</taxon>
        <taxon>Littorinimorpha</taxon>
        <taxon>Littorinoidea</taxon>
        <taxon>Littorinidae</taxon>
        <taxon>Littorina</taxon>
    </lineage>
</organism>
<dbReference type="Gene3D" id="3.40.366.10">
    <property type="entry name" value="Malonyl-Coenzyme A Acyl Carrier Protein, domain 2"/>
    <property type="match status" value="1"/>
</dbReference>
<dbReference type="GO" id="GO:0006633">
    <property type="term" value="P:fatty acid biosynthetic process"/>
    <property type="evidence" value="ECO:0007669"/>
    <property type="project" value="InterPro"/>
</dbReference>
<dbReference type="InterPro" id="IPR001227">
    <property type="entry name" value="Ac_transferase_dom_sf"/>
</dbReference>
<dbReference type="CDD" id="cd00833">
    <property type="entry name" value="PKS"/>
    <property type="match status" value="1"/>
</dbReference>
<feature type="compositionally biased region" description="Pro residues" evidence="8">
    <location>
        <begin position="2642"/>
        <end position="2656"/>
    </location>
</feature>
<dbReference type="Pfam" id="PF02801">
    <property type="entry name" value="Ketoacyl-synt_C"/>
    <property type="match status" value="1"/>
</dbReference>
<evidence type="ECO:0000256" key="6">
    <source>
        <dbReference type="ARBA" id="ARBA00044883"/>
    </source>
</evidence>
<dbReference type="InterPro" id="IPR020806">
    <property type="entry name" value="PKS_PP-bd"/>
</dbReference>
<feature type="domain" description="Carrier" evidence="9">
    <location>
        <begin position="2048"/>
        <end position="2123"/>
    </location>
</feature>
<dbReference type="InterPro" id="IPR032821">
    <property type="entry name" value="PKS_assoc"/>
</dbReference>
<dbReference type="Pfam" id="PF08659">
    <property type="entry name" value="KR"/>
    <property type="match status" value="1"/>
</dbReference>
<feature type="active site" description="Proton acceptor; for dehydratase activity" evidence="7">
    <location>
        <position position="921"/>
    </location>
</feature>
<evidence type="ECO:0000259" key="11">
    <source>
        <dbReference type="PROSITE" id="PS52019"/>
    </source>
</evidence>
<evidence type="ECO:0000256" key="4">
    <source>
        <dbReference type="ARBA" id="ARBA00022553"/>
    </source>
</evidence>
<feature type="compositionally biased region" description="Basic residues" evidence="8">
    <location>
        <begin position="2609"/>
        <end position="2621"/>
    </location>
</feature>
<evidence type="ECO:0000313" key="12">
    <source>
        <dbReference type="EMBL" id="KAK7088495.1"/>
    </source>
</evidence>
<dbReference type="PROSITE" id="PS00606">
    <property type="entry name" value="KS3_1"/>
    <property type="match status" value="1"/>
</dbReference>
<dbReference type="InterPro" id="IPR049551">
    <property type="entry name" value="PKS_DH_C"/>
</dbReference>
<proteinExistence type="predicted"/>
<dbReference type="Pfam" id="PF00668">
    <property type="entry name" value="Condensation"/>
    <property type="match status" value="1"/>
</dbReference>
<keyword evidence="3" id="KW-0596">Phosphopantetheine</keyword>
<dbReference type="InterPro" id="IPR013968">
    <property type="entry name" value="PKS_KR"/>
</dbReference>
<dbReference type="SUPFAM" id="SSF47336">
    <property type="entry name" value="ACP-like"/>
    <property type="match status" value="1"/>
</dbReference>
<dbReference type="PROSITE" id="PS52019">
    <property type="entry name" value="PKS_MFAS_DH"/>
    <property type="match status" value="1"/>
</dbReference>
<dbReference type="InterPro" id="IPR018201">
    <property type="entry name" value="Ketoacyl_synth_AS"/>
</dbReference>
<dbReference type="Proteomes" id="UP001374579">
    <property type="component" value="Unassembled WGS sequence"/>
</dbReference>
<dbReference type="GO" id="GO:0004312">
    <property type="term" value="F:fatty acid synthase activity"/>
    <property type="evidence" value="ECO:0007669"/>
    <property type="project" value="UniProtKB-EC"/>
</dbReference>
<reference evidence="12 13" key="1">
    <citation type="submission" date="2024-02" db="EMBL/GenBank/DDBJ databases">
        <title>Chromosome-scale genome assembly of the rough periwinkle Littorina saxatilis.</title>
        <authorList>
            <person name="De Jode A."/>
            <person name="Faria R."/>
            <person name="Formenti G."/>
            <person name="Sims Y."/>
            <person name="Smith T.P."/>
            <person name="Tracey A."/>
            <person name="Wood J.M.D."/>
            <person name="Zagrodzka Z.B."/>
            <person name="Johannesson K."/>
            <person name="Butlin R.K."/>
            <person name="Leder E.H."/>
        </authorList>
    </citation>
    <scope>NUCLEOTIDE SEQUENCE [LARGE SCALE GENOMIC DNA]</scope>
    <source>
        <strain evidence="12">Snail1</strain>
        <tissue evidence="12">Muscle</tissue>
    </source>
</reference>
<dbReference type="InterPro" id="IPR023213">
    <property type="entry name" value="CAT-like_dom_sf"/>
</dbReference>
<dbReference type="InterPro" id="IPR049900">
    <property type="entry name" value="PKS_mFAS_DH"/>
</dbReference>
<dbReference type="InterPro" id="IPR014043">
    <property type="entry name" value="Acyl_transferase_dom"/>
</dbReference>
<dbReference type="InterPro" id="IPR014030">
    <property type="entry name" value="Ketoacyl_synth_N"/>
</dbReference>
<dbReference type="EC" id="2.3.1.85" evidence="1"/>
<dbReference type="InterPro" id="IPR009081">
    <property type="entry name" value="PP-bd_ACP"/>
</dbReference>
<dbReference type="SMART" id="SM00822">
    <property type="entry name" value="PKS_KR"/>
    <property type="match status" value="1"/>
</dbReference>
<feature type="domain" description="Ketosynthase family 3 (KS3)" evidence="10">
    <location>
        <begin position="5"/>
        <end position="425"/>
    </location>
</feature>
<evidence type="ECO:0000256" key="5">
    <source>
        <dbReference type="ARBA" id="ARBA00022679"/>
    </source>
</evidence>
<dbReference type="SMART" id="SM00823">
    <property type="entry name" value="PKS_PP"/>
    <property type="match status" value="1"/>
</dbReference>
<dbReference type="PROSITE" id="PS50075">
    <property type="entry name" value="CARRIER"/>
    <property type="match status" value="1"/>
</dbReference>
<dbReference type="InterPro" id="IPR006162">
    <property type="entry name" value="Ppantetheine_attach_site"/>
</dbReference>
<evidence type="ECO:0000313" key="13">
    <source>
        <dbReference type="Proteomes" id="UP001374579"/>
    </source>
</evidence>
<feature type="region of interest" description="N-terminal hotdog fold" evidence="7">
    <location>
        <begin position="889"/>
        <end position="1014"/>
    </location>
</feature>
<dbReference type="GO" id="GO:0031177">
    <property type="term" value="F:phosphopantetheine binding"/>
    <property type="evidence" value="ECO:0007669"/>
    <property type="project" value="InterPro"/>
</dbReference>
<dbReference type="Gene3D" id="3.30.559.10">
    <property type="entry name" value="Chloramphenicol acetyltransferase-like domain"/>
    <property type="match status" value="1"/>
</dbReference>
<comment type="caution">
    <text evidence="12">The sequence shown here is derived from an EMBL/GenBank/DDBJ whole genome shotgun (WGS) entry which is preliminary data.</text>
</comment>
<dbReference type="PROSITE" id="PS52004">
    <property type="entry name" value="KS3_2"/>
    <property type="match status" value="1"/>
</dbReference>
<feature type="active site" description="Proton donor; for dehydratase activity" evidence="7">
    <location>
        <position position="1089"/>
    </location>
</feature>
<accession>A0AAN9AKG4</accession>
<dbReference type="InterPro" id="IPR001242">
    <property type="entry name" value="Condensation_dom"/>
</dbReference>
<dbReference type="SUPFAM" id="SSF52777">
    <property type="entry name" value="CoA-dependent acyltransferases"/>
    <property type="match status" value="2"/>
</dbReference>
<evidence type="ECO:0000256" key="7">
    <source>
        <dbReference type="PROSITE-ProRule" id="PRU01363"/>
    </source>
</evidence>
<evidence type="ECO:0000259" key="10">
    <source>
        <dbReference type="PROSITE" id="PS52004"/>
    </source>
</evidence>
<dbReference type="Gene3D" id="3.40.50.720">
    <property type="entry name" value="NAD(P)-binding Rossmann-like Domain"/>
    <property type="match status" value="1"/>
</dbReference>